<proteinExistence type="predicted"/>
<comment type="caution">
    <text evidence="2">The sequence shown here is derived from an EMBL/GenBank/DDBJ whole genome shotgun (WGS) entry which is preliminary data.</text>
</comment>
<feature type="transmembrane region" description="Helical" evidence="1">
    <location>
        <begin position="12"/>
        <end position="34"/>
    </location>
</feature>
<dbReference type="Pfam" id="PF07963">
    <property type="entry name" value="N_methyl"/>
    <property type="match status" value="1"/>
</dbReference>
<gene>
    <name evidence="2" type="ORF">CR103_11725</name>
</gene>
<keyword evidence="1" id="KW-0812">Transmembrane</keyword>
<evidence type="ECO:0000313" key="3">
    <source>
        <dbReference type="Proteomes" id="UP000228593"/>
    </source>
</evidence>
<accession>A0A2G8T1R9</accession>
<evidence type="ECO:0000313" key="2">
    <source>
        <dbReference type="EMBL" id="PIL39638.1"/>
    </source>
</evidence>
<dbReference type="InterPro" id="IPR012902">
    <property type="entry name" value="N_methyl_site"/>
</dbReference>
<reference evidence="2 3" key="1">
    <citation type="submission" date="2017-10" db="EMBL/GenBank/DDBJ databases">
        <title>Massilia psychrophilum sp. nov., a novel purple-pigmented bacterium isolated from Tianshan glacier, Xinjiang Municipality, China.</title>
        <authorList>
            <person name="Wang H."/>
        </authorList>
    </citation>
    <scope>NUCLEOTIDE SEQUENCE [LARGE SCALE GENOMIC DNA]</scope>
    <source>
        <strain evidence="2 3">JCM 30813</strain>
    </source>
</reference>
<sequence>MTILTLPRQRGTSLLEVLITMVLVAFGLLGIAAFQAKAQVGSIEAYQRAQAVLLLEDLQSRISGNSGQANAYLTTTALGTGDALPLDCGSVAAGSTRDLCEWSAALKGASEVKAGAMIGAMIGARGCVSQVQAKDDSPGVCRHAIYLVTVAWQGMHPTIAPAFACGRDAYGADTNRRAISVRVAVGLPNCI</sequence>
<name>A0A2G8T1R9_9BURK</name>
<dbReference type="OrthoDB" id="8929815at2"/>
<dbReference type="AlphaFoldDB" id="A0A2G8T1R9"/>
<organism evidence="2 3">
    <name type="scientific">Massilia psychrophila</name>
    <dbReference type="NCBI Taxonomy" id="1603353"/>
    <lineage>
        <taxon>Bacteria</taxon>
        <taxon>Pseudomonadati</taxon>
        <taxon>Pseudomonadota</taxon>
        <taxon>Betaproteobacteria</taxon>
        <taxon>Burkholderiales</taxon>
        <taxon>Oxalobacteraceae</taxon>
        <taxon>Telluria group</taxon>
        <taxon>Massilia</taxon>
    </lineage>
</organism>
<keyword evidence="1" id="KW-0472">Membrane</keyword>
<dbReference type="EMBL" id="PDOB01000016">
    <property type="protein sequence ID" value="PIL39638.1"/>
    <property type="molecule type" value="Genomic_DNA"/>
</dbReference>
<keyword evidence="1" id="KW-1133">Transmembrane helix</keyword>
<dbReference type="RefSeq" id="WP_099916230.1">
    <property type="nucleotide sequence ID" value="NZ_BMHS01000009.1"/>
</dbReference>
<dbReference type="Proteomes" id="UP000228593">
    <property type="component" value="Unassembled WGS sequence"/>
</dbReference>
<keyword evidence="3" id="KW-1185">Reference proteome</keyword>
<protein>
    <submittedName>
        <fullName evidence="2">Type IV pilus modification protein PilV</fullName>
    </submittedName>
</protein>
<evidence type="ECO:0000256" key="1">
    <source>
        <dbReference type="SAM" id="Phobius"/>
    </source>
</evidence>